<dbReference type="Proteomes" id="UP000318681">
    <property type="component" value="Unassembled WGS sequence"/>
</dbReference>
<dbReference type="PANTHER" id="PTHR42760:SF78">
    <property type="entry name" value="3-OXOACYL-[ACYL-CARRIER-PROTEIN] REDUCTASE [NADH]"/>
    <property type="match status" value="1"/>
</dbReference>
<gene>
    <name evidence="3" type="ORF">FOY91_17915</name>
</gene>
<evidence type="ECO:0000256" key="2">
    <source>
        <dbReference type="SAM" id="MobiDB-lite"/>
    </source>
</evidence>
<dbReference type="CDD" id="cd05233">
    <property type="entry name" value="SDR_c"/>
    <property type="match status" value="1"/>
</dbReference>
<dbReference type="PANTHER" id="PTHR42760">
    <property type="entry name" value="SHORT-CHAIN DEHYDROGENASES/REDUCTASES FAMILY MEMBER"/>
    <property type="match status" value="1"/>
</dbReference>
<feature type="region of interest" description="Disordered" evidence="2">
    <location>
        <begin position="31"/>
        <end position="62"/>
    </location>
</feature>
<keyword evidence="4" id="KW-1185">Reference proteome</keyword>
<dbReference type="Pfam" id="PF00106">
    <property type="entry name" value="adh_short"/>
    <property type="match status" value="1"/>
</dbReference>
<proteinExistence type="inferred from homology"/>
<dbReference type="Pfam" id="PF13561">
    <property type="entry name" value="adh_short_C2"/>
    <property type="match status" value="1"/>
</dbReference>
<sequence>MAGMQCCLRVIAVHCTCSGGRCQATAGTIVGKGRHPWQPARDFPRGDRRAPARPGQRGNTMTRPTLLVTGAAGGMGRACARLMGATHDLVLTDVSSATLDGFAAELEGEGYVVRQARAGDLGDAALLAALVGDVGEDGPVTLVHTAGLSPAMSDWRTIVRVNLIATVRLLDAVEPVLRPGSVAVLIASTAGHMMPPIPAVQALLDRPLDPGMIEALAPIVEDMAGGSAAHMPGIGYSLGKQAVLRLVEQRAIAWGRLGARIASISPGLILTPMGRREMAETEGATAMLEAAPVGRGGRAIDIALAAQFLASAQAGFISGTDLRVDGGSVAAFRFPG</sequence>
<dbReference type="SUPFAM" id="SSF51735">
    <property type="entry name" value="NAD(P)-binding Rossmann-fold domains"/>
    <property type="match status" value="1"/>
</dbReference>
<dbReference type="GO" id="GO:0016616">
    <property type="term" value="F:oxidoreductase activity, acting on the CH-OH group of donors, NAD or NADP as acceptor"/>
    <property type="evidence" value="ECO:0007669"/>
    <property type="project" value="TreeGrafter"/>
</dbReference>
<comment type="caution">
    <text evidence="3">The sequence shown here is derived from an EMBL/GenBank/DDBJ whole genome shotgun (WGS) entry which is preliminary data.</text>
</comment>
<dbReference type="AlphaFoldDB" id="A0A558QV13"/>
<reference evidence="3 4" key="1">
    <citation type="submission" date="2019-07" db="EMBL/GenBank/DDBJ databases">
        <title>Sphingomonas solaris sp. nov., isolated from a solar panel from Boston, Massachusetts.</title>
        <authorList>
            <person name="Tanner K."/>
            <person name="Pascual J."/>
            <person name="Mancuso C."/>
            <person name="Pereto J."/>
            <person name="Khalil A."/>
            <person name="Vilanova C."/>
        </authorList>
    </citation>
    <scope>NUCLEOTIDE SEQUENCE [LARGE SCALE GENOMIC DNA]</scope>
    <source>
        <strain evidence="3 4">R4DWN</strain>
    </source>
</reference>
<dbReference type="EMBL" id="VNIM01000102">
    <property type="protein sequence ID" value="TVV70959.1"/>
    <property type="molecule type" value="Genomic_DNA"/>
</dbReference>
<comment type="similarity">
    <text evidence="1">Belongs to the short-chain dehydrogenases/reductases (SDR) family.</text>
</comment>
<dbReference type="Gene3D" id="3.40.50.720">
    <property type="entry name" value="NAD(P)-binding Rossmann-like Domain"/>
    <property type="match status" value="1"/>
</dbReference>
<accession>A0A558QV13</accession>
<evidence type="ECO:0000256" key="1">
    <source>
        <dbReference type="ARBA" id="ARBA00006484"/>
    </source>
</evidence>
<dbReference type="InterPro" id="IPR036291">
    <property type="entry name" value="NAD(P)-bd_dom_sf"/>
</dbReference>
<protein>
    <submittedName>
        <fullName evidence="3">SDR family oxidoreductase</fullName>
    </submittedName>
</protein>
<organism evidence="3 4">
    <name type="scientific">Alterirhizorhabdus solaris</name>
    <dbReference type="NCBI Taxonomy" id="2529389"/>
    <lineage>
        <taxon>Bacteria</taxon>
        <taxon>Pseudomonadati</taxon>
        <taxon>Pseudomonadota</taxon>
        <taxon>Alphaproteobacteria</taxon>
        <taxon>Sphingomonadales</taxon>
        <taxon>Rhizorhabdaceae</taxon>
        <taxon>Alterirhizorhabdus</taxon>
    </lineage>
</organism>
<evidence type="ECO:0000313" key="3">
    <source>
        <dbReference type="EMBL" id="TVV70959.1"/>
    </source>
</evidence>
<dbReference type="OrthoDB" id="9779623at2"/>
<dbReference type="InterPro" id="IPR002347">
    <property type="entry name" value="SDR_fam"/>
</dbReference>
<name>A0A558QV13_9SPHN</name>
<evidence type="ECO:0000313" key="4">
    <source>
        <dbReference type="Proteomes" id="UP000318681"/>
    </source>
</evidence>
<dbReference type="PRINTS" id="PR00081">
    <property type="entry name" value="GDHRDH"/>
</dbReference>